<keyword evidence="2" id="KW-0732">Signal</keyword>
<feature type="signal peptide" evidence="2">
    <location>
        <begin position="1"/>
        <end position="36"/>
    </location>
</feature>
<dbReference type="SUPFAM" id="SSF74853">
    <property type="entry name" value="Lamin A/C globular tail domain"/>
    <property type="match status" value="1"/>
</dbReference>
<dbReference type="InterPro" id="IPR001322">
    <property type="entry name" value="Lamin_tail_dom"/>
</dbReference>
<dbReference type="Gene3D" id="3.20.20.140">
    <property type="entry name" value="Metal-dependent hydrolases"/>
    <property type="match status" value="1"/>
</dbReference>
<dbReference type="RefSeq" id="WP_151699031.1">
    <property type="nucleotide sequence ID" value="NZ_CP031223.1"/>
</dbReference>
<feature type="domain" description="LTD" evidence="3">
    <location>
        <begin position="33"/>
        <end position="170"/>
    </location>
</feature>
<gene>
    <name evidence="4" type="ORF">PB01_04225</name>
</gene>
<sequence>MYTRTKGKKRFTSITLILVLLLSTILPSSMMPRASAEEVNTSGIADHVVISQVYGGGGNSGATIKNDFIELYNPTNQPVDLNGWSVQYSSKGGNGWTEPNKTVLSGTIVAHGYYLIKEAAGTGGTIDIKGDATGSAAMGGSDGIVALVNSTELLTGVIPTGTVDLVGYGGASGFEGSGPTKAPSATTSVHRRPYANMAITPGLGNSWDTDDNAGDFVTGTPTPRNTESPTEEFKLNESIQPIADRIFFQQSDTNIVTVVSAEGTVPNSAVVSFYETPTSGAGVLGTTTATANGSFSVSFDAMKVLPILYVTATETDKPESKVTAVIAATATNPLTQSGLSYNKDANGVGTIYGTKAALAKARIFAYKNNNAKLEDRLLPTDNQPVIADASGNFEMKFNNAPDTVYVTQQNYTATGIMLESSTVSITKPSSDVITKINTVRDFDSNGKPLNLNKFFTIEGVVTIENGILGTQKSNYYIQDETAGINIYGSFDHKIDIKRGDKVRVTGKVLIYNGLLEFEATAVTKLAAGEPLPEPKSISIMDMNTFAKIEPLEGSLATVSGKVTSSVLSGTGYNVTIADENAKTTLLRVMTATKINMEKDIVVNKSYTFTGIVSQYTTNANPTNGYQLFPRDVKDIAPILGLTHIPMKEAYSDTSISFEAFADGAQSVTLYYRNAGDSSFLSISMSDDTQGRYTATLASTNFTKDSFEYYIEASAGDKVRSAGTKEDPYVVTLVADKIGPTFAAEIPVDTGKVESPRPEISVVMEDPSGVDSESIKILVDNQDVTSDATVSKTQVKYLPTADLALGKHTVKVTAADTKGNKSTKEWTFEVVPRFTGGNHYRGTTHNHTNISHDAAGGPEDALKAAKKYKYDYFAFSDHSHDIDPELLGQDTVDHKGQPERTGGADWKQTKDLAKKYTKDGEYVVFPAFEMTSTTWGHSNVFGTDNFIDRNINGKQYQDLSKYYAWVLTYDDVVAQFNHPDMSKDSFNNFKPYDKNLDKLFTMIEVGNGSGHYGYANAEGKFFSALDLGWHVAPTYGEDNHDGTWGQTNARTVIVADDLSQESLLHSMANMRVYMSEDPNFQLDVLANGYYMGSTVDSKKLKFDIKGSDPVAESKATGYDYLSNTYKSDDKVAKVELLTNGGKVIDSYVPNTKDFTWTPEYTVASGQQWFVVRVTQADGERAYSAPIWSKEETVDVKVNGIDIVGDVVIEGNPATAKVTVGNFGTQTVSNLKVDLYVDAKDDAHKLGTAVINSILAKGTGVASINWTKPVEGDHNLIAVVTSNDGANLGDVSFTLPIKVKKPLGIKVLIDAKHGNENSGGDTGTYKDNLKAFTLLLQKDGYTVAENNAIITTDVLKDVKILVMTHPRTALTADEQKAVGDFVKAGGSVLFAGKSNNGSTDSTLHNATLEAIGTTIRMSHDGVFDDSKTGNFWGDPAVSPYAVRAHPGLVDNYVTDRVPFIDYYSGSSLQAVNNSALTESGKVKILVRGNETTYQGNVKNGSYIYDNVSDNKGGSAIPLMASDEIGTGRILVSGMNTFNDKQMDESFEPKGNPQFILNAVNWLAHRETQVINIADARKLADDTPVVITGKVTTAAGVFFDAFYVQDETGGIMAFNEVPEGSLKLGDTVRIYGHIKTFENNKEIEFGKFDIDVIKTGKGAGVAPKEVTTGTATSAVNQGFLVKVKGKVTSKYDDTSYVINDGSGDLLVFTDGYIEKQGIPVPQLKVGDTLEAVGLAGEFTGGSRIRVRDTKELKGTPGTNVGEPVVVLEVDKKSIEMTKGDTVQLHVKQITTTNDGKSTEKDVSNEAIYTVEKVNVASVTKGLVTAKVEGTTNITIAFEQKEVVVSVTVKNPGGGNQGGGNQGNENQGNGSTPPSKVEDIKVDKDSGTSFPQTPIKRTTEPNGTVKDEITLTSDNVKETIEKLKEQHQDTARIVIPDKEDKVNEVSVSVPKEAVGTLANGKANLEIFTDNVHLFIPQTSMQDFGADLLFRVVALKEQAQKNEIEARAKKETLVNQIVGNKKVNVIGRPMEIETNMQNRSVDLTLPLPTNATKEQIDNLVIFIEHSDGKKEVKQGKLIAFDKGTQGIQFTVNKFSTFTVLYMEGAAKYFAQNSCGEIAKTSCLQVNKTTPVYVLENNRLKKVGEAVKGQNLPVKQTISPMLGLGGDIWLERTAAISYETPSKEMIAKNQLPANKRPKQIWKGLELTPGQIGKVTILQDTVIWQSIDKTTKLPRVLKKGEQYRVYRYVPGMYQVSDKQYIVQDSNVVLIKK</sequence>
<dbReference type="InterPro" id="IPR016195">
    <property type="entry name" value="Pol/histidinol_Pase-like"/>
</dbReference>
<feature type="compositionally biased region" description="Gly residues" evidence="1">
    <location>
        <begin position="1848"/>
        <end position="1858"/>
    </location>
</feature>
<keyword evidence="5" id="KW-1185">Reference proteome</keyword>
<evidence type="ECO:0000256" key="1">
    <source>
        <dbReference type="SAM" id="MobiDB-lite"/>
    </source>
</evidence>
<feature type="compositionally biased region" description="Polar residues" evidence="1">
    <location>
        <begin position="1883"/>
        <end position="1898"/>
    </location>
</feature>
<feature type="compositionally biased region" description="Basic and acidic residues" evidence="1">
    <location>
        <begin position="1872"/>
        <end position="1882"/>
    </location>
</feature>
<dbReference type="OrthoDB" id="9801679at2"/>
<evidence type="ECO:0000313" key="5">
    <source>
        <dbReference type="Proteomes" id="UP000325517"/>
    </source>
</evidence>
<evidence type="ECO:0000259" key="3">
    <source>
        <dbReference type="PROSITE" id="PS51841"/>
    </source>
</evidence>
<organism evidence="4 5">
    <name type="scientific">Psychrobacillus glaciei</name>
    <dbReference type="NCBI Taxonomy" id="2283160"/>
    <lineage>
        <taxon>Bacteria</taxon>
        <taxon>Bacillati</taxon>
        <taxon>Bacillota</taxon>
        <taxon>Bacilli</taxon>
        <taxon>Bacillales</taxon>
        <taxon>Bacillaceae</taxon>
        <taxon>Psychrobacillus</taxon>
    </lineage>
</organism>
<feature type="chain" id="PRO_5023922303" evidence="2">
    <location>
        <begin position="37"/>
        <end position="2265"/>
    </location>
</feature>
<evidence type="ECO:0000256" key="2">
    <source>
        <dbReference type="SAM" id="SignalP"/>
    </source>
</evidence>
<dbReference type="KEGG" id="psyo:PB01_04225"/>
<dbReference type="Pfam" id="PF07705">
    <property type="entry name" value="CARDB"/>
    <property type="match status" value="1"/>
</dbReference>
<dbReference type="PROSITE" id="PS51841">
    <property type="entry name" value="LTD"/>
    <property type="match status" value="1"/>
</dbReference>
<evidence type="ECO:0000313" key="4">
    <source>
        <dbReference type="EMBL" id="QFF98086.1"/>
    </source>
</evidence>
<dbReference type="InterPro" id="IPR011635">
    <property type="entry name" value="CARDB"/>
</dbReference>
<dbReference type="Gene3D" id="2.60.40.10">
    <property type="entry name" value="Immunoglobulins"/>
    <property type="match status" value="2"/>
</dbReference>
<dbReference type="Pfam" id="PF00932">
    <property type="entry name" value="LTD"/>
    <property type="match status" value="1"/>
</dbReference>
<feature type="region of interest" description="Disordered" evidence="1">
    <location>
        <begin position="1845"/>
        <end position="1901"/>
    </location>
</feature>
<dbReference type="InterPro" id="IPR036700">
    <property type="entry name" value="BOBF_sf"/>
</dbReference>
<dbReference type="NCBIfam" id="NF038032">
    <property type="entry name" value="CehA_McbA_metalo"/>
    <property type="match status" value="1"/>
</dbReference>
<dbReference type="InterPro" id="IPR013783">
    <property type="entry name" value="Ig-like_fold"/>
</dbReference>
<dbReference type="Gene3D" id="2.60.40.1080">
    <property type="match status" value="1"/>
</dbReference>
<dbReference type="InterPro" id="IPR029062">
    <property type="entry name" value="Class_I_gatase-like"/>
</dbReference>
<dbReference type="Gene3D" id="3.40.50.880">
    <property type="match status" value="1"/>
</dbReference>
<reference evidence="4 5" key="1">
    <citation type="submission" date="2018-07" db="EMBL/GenBank/DDBJ databases">
        <title>Complete genome sequence of Psychrobacillus sp. PB01, isolated from iceberg, and comparative genome analysis of Psychrobacillus strains.</title>
        <authorList>
            <person name="Lee P.C."/>
        </authorList>
    </citation>
    <scope>NUCLEOTIDE SEQUENCE [LARGE SCALE GENOMIC DNA]</scope>
    <source>
        <strain evidence="4 5">PB01</strain>
    </source>
</reference>
<accession>A0A5J6SJC1</accession>
<dbReference type="EMBL" id="CP031223">
    <property type="protein sequence ID" value="QFF98086.1"/>
    <property type="molecule type" value="Genomic_DNA"/>
</dbReference>
<dbReference type="InterPro" id="IPR036415">
    <property type="entry name" value="Lamin_tail_dom_sf"/>
</dbReference>
<proteinExistence type="predicted"/>
<name>A0A5J6SJC1_9BACI</name>
<dbReference type="SUPFAM" id="SSF52317">
    <property type="entry name" value="Class I glutamine amidotransferase-like"/>
    <property type="match status" value="1"/>
</dbReference>
<dbReference type="Gene3D" id="2.40.50.200">
    <property type="entry name" value="Bacterial OB-fold"/>
    <property type="match status" value="1"/>
</dbReference>
<dbReference type="Proteomes" id="UP000325517">
    <property type="component" value="Chromosome"/>
</dbReference>
<protein>
    <submittedName>
        <fullName evidence="4">Ig domain-containing protein group 2 domain-containing protein</fullName>
    </submittedName>
</protein>
<dbReference type="SUPFAM" id="SSF89550">
    <property type="entry name" value="PHP domain-like"/>
    <property type="match status" value="1"/>
</dbReference>